<evidence type="ECO:0000256" key="1">
    <source>
        <dbReference type="SAM" id="MobiDB-lite"/>
    </source>
</evidence>
<gene>
    <name evidence="2" type="ORF">EHUX00137_LOCUS32476</name>
</gene>
<feature type="region of interest" description="Disordered" evidence="1">
    <location>
        <begin position="153"/>
        <end position="193"/>
    </location>
</feature>
<protein>
    <submittedName>
        <fullName evidence="2">Uncharacterized protein</fullName>
    </submittedName>
</protein>
<sequence>MLLLISHLSATSVVRQPAAASRCAAARLQLSPSEPESTFRAWLESQGPADASLPIVSSGATTAEGALRDIWQAVLGAADASAPPVSVLLLPDCAWLERWERMEALDAHLRSCRPSCSLLGSTVRLQALHPGSQPTSPDESPLEVERRRAPLPAFTLSRPSALRPAGFDGLPPEERPAGPGGAADEEEAEAAEEEVLAARAALERQFALQAASGVVPPPPPPPPNVRVVESVAGASTEPAAVLASTMEWWRGYYSTVHRLFGHRQRRVVCSAGSAEEVFASFWSEAARLFGDVDAAALPAGVSALCEPDDALSSLLVVAGEAAELDAYRAVRQNLALALALLGLAESFTLSAFHPRDTFELRVEEDGSRTWTVTLPHPLVHIVKRKSEK</sequence>
<dbReference type="EMBL" id="HBIR01041597">
    <property type="protein sequence ID" value="CAE0574342.1"/>
    <property type="molecule type" value="Transcribed_RNA"/>
</dbReference>
<reference evidence="2" key="1">
    <citation type="submission" date="2021-01" db="EMBL/GenBank/DDBJ databases">
        <authorList>
            <person name="Corre E."/>
            <person name="Pelletier E."/>
            <person name="Niang G."/>
            <person name="Scheremetjew M."/>
            <person name="Finn R."/>
            <person name="Kale V."/>
            <person name="Holt S."/>
            <person name="Cochrane G."/>
            <person name="Meng A."/>
            <person name="Brown T."/>
            <person name="Cohen L."/>
        </authorList>
    </citation>
    <scope>NUCLEOTIDE SEQUENCE</scope>
    <source>
        <strain evidence="2">379</strain>
    </source>
</reference>
<organism evidence="2">
    <name type="scientific">Emiliania huxleyi</name>
    <name type="common">Coccolithophore</name>
    <name type="synonym">Pontosphaera huxleyi</name>
    <dbReference type="NCBI Taxonomy" id="2903"/>
    <lineage>
        <taxon>Eukaryota</taxon>
        <taxon>Haptista</taxon>
        <taxon>Haptophyta</taxon>
        <taxon>Prymnesiophyceae</taxon>
        <taxon>Isochrysidales</taxon>
        <taxon>Noelaerhabdaceae</taxon>
        <taxon>Emiliania</taxon>
    </lineage>
</organism>
<evidence type="ECO:0000313" key="2">
    <source>
        <dbReference type="EMBL" id="CAE0574342.1"/>
    </source>
</evidence>
<dbReference type="AlphaFoldDB" id="A0A6V2U4Q8"/>
<accession>A0A6V2U4Q8</accession>
<name>A0A6V2U4Q8_EMIHU</name>
<feature type="compositionally biased region" description="Acidic residues" evidence="1">
    <location>
        <begin position="183"/>
        <end position="193"/>
    </location>
</feature>
<proteinExistence type="predicted"/>